<reference evidence="10" key="2">
    <citation type="submission" date="2021-08" db="EMBL/GenBank/DDBJ databases">
        <authorList>
            <person name="Dalcin Martins P."/>
        </authorList>
    </citation>
    <scope>NUCLEOTIDE SEQUENCE</scope>
    <source>
        <strain evidence="10">MAG_39</strain>
    </source>
</reference>
<dbReference type="Pfam" id="PF13247">
    <property type="entry name" value="Fer4_11"/>
    <property type="match status" value="1"/>
</dbReference>
<organism evidence="10 11">
    <name type="scientific">Candidatus Nitrobium versatile</name>
    <dbReference type="NCBI Taxonomy" id="2884831"/>
    <lineage>
        <taxon>Bacteria</taxon>
        <taxon>Pseudomonadati</taxon>
        <taxon>Nitrospirota</taxon>
        <taxon>Nitrospiria</taxon>
        <taxon>Nitrospirales</taxon>
        <taxon>Nitrospiraceae</taxon>
        <taxon>Candidatus Nitrobium</taxon>
    </lineage>
</organism>
<evidence type="ECO:0000259" key="9">
    <source>
        <dbReference type="PROSITE" id="PS51379"/>
    </source>
</evidence>
<evidence type="ECO:0000256" key="6">
    <source>
        <dbReference type="ARBA" id="ARBA00023004"/>
    </source>
</evidence>
<dbReference type="PROSITE" id="PS51379">
    <property type="entry name" value="4FE4S_FER_2"/>
    <property type="match status" value="3"/>
</dbReference>
<gene>
    <name evidence="10" type="ORF">K8I29_16085</name>
</gene>
<feature type="domain" description="4Fe-4S ferredoxin-type" evidence="9">
    <location>
        <begin position="48"/>
        <end position="80"/>
    </location>
</feature>
<dbReference type="Gene3D" id="3.30.70.20">
    <property type="match status" value="2"/>
</dbReference>
<dbReference type="GO" id="GO:0051539">
    <property type="term" value="F:4 iron, 4 sulfur cluster binding"/>
    <property type="evidence" value="ECO:0007669"/>
    <property type="project" value="UniProtKB-KW"/>
</dbReference>
<name>A0A953M2F2_9BACT</name>
<evidence type="ECO:0000313" key="11">
    <source>
        <dbReference type="Proteomes" id="UP000705867"/>
    </source>
</evidence>
<feature type="region of interest" description="Disordered" evidence="8">
    <location>
        <begin position="177"/>
        <end position="210"/>
    </location>
</feature>
<evidence type="ECO:0000256" key="5">
    <source>
        <dbReference type="ARBA" id="ARBA00022982"/>
    </source>
</evidence>
<dbReference type="PANTHER" id="PTHR43177:SF5">
    <property type="entry name" value="ANAEROBIC DIMETHYL SULFOXIDE REDUCTASE CHAIN B-RELATED"/>
    <property type="match status" value="1"/>
</dbReference>
<dbReference type="Proteomes" id="UP000705867">
    <property type="component" value="Unassembled WGS sequence"/>
</dbReference>
<comment type="caution">
    <text evidence="10">The sequence shown here is derived from an EMBL/GenBank/DDBJ whole genome shotgun (WGS) entry which is preliminary data.</text>
</comment>
<proteinExistence type="predicted"/>
<dbReference type="CDD" id="cd16371">
    <property type="entry name" value="DMSOR_beta_like"/>
    <property type="match status" value="1"/>
</dbReference>
<accession>A0A953M2F2</accession>
<dbReference type="Pfam" id="PF12800">
    <property type="entry name" value="Fer4_4"/>
    <property type="match status" value="1"/>
</dbReference>
<keyword evidence="3" id="KW-0479">Metal-binding</keyword>
<dbReference type="InterPro" id="IPR050954">
    <property type="entry name" value="ET_IronSulfur_Cluster-Binding"/>
</dbReference>
<dbReference type="AlphaFoldDB" id="A0A953M2F2"/>
<sequence>MQWAWYYDQTRCIGCNTCVVACKDWNDVKPGPAKWRRLTVKETGAFPNVGVFNLVMGCNHCENPACVAACPVGAVMKREEDGIVVVNREKCQGWKACLARCPFETPQFGDAESEPVRQKNWLVDHPMQKCHFCWDRKKEGKKPACVDSCPNRALDAGPMEDLMRKYPDAVRVVQGFPDSARDRSGNLLTSGATRPSILFKPKPPQKPEVL</sequence>
<keyword evidence="7" id="KW-0411">Iron-sulfur</keyword>
<dbReference type="PANTHER" id="PTHR43177">
    <property type="entry name" value="PROTEIN NRFC"/>
    <property type="match status" value="1"/>
</dbReference>
<reference evidence="10" key="1">
    <citation type="journal article" date="2021" name="bioRxiv">
        <title>Unraveling nitrogen, sulfur and carbon metabolic pathways and microbial community transcriptional responses to substrate deprivation and toxicity stresses in a bioreactor mimicking anoxic brackish coastal sediment conditions.</title>
        <authorList>
            <person name="Martins P.D."/>
            <person name="Echeveste M.J."/>
            <person name="Arshad A."/>
            <person name="Kurth J."/>
            <person name="Ouboter H."/>
            <person name="Jetten M.S.M."/>
            <person name="Welte C.U."/>
        </authorList>
    </citation>
    <scope>NUCLEOTIDE SEQUENCE</scope>
    <source>
        <strain evidence="10">MAG_39</strain>
    </source>
</reference>
<dbReference type="SUPFAM" id="SSF54862">
    <property type="entry name" value="4Fe-4S ferredoxins"/>
    <property type="match status" value="1"/>
</dbReference>
<keyword evidence="5" id="KW-0249">Electron transport</keyword>
<keyword evidence="6" id="KW-0408">Iron</keyword>
<feature type="compositionally biased region" description="Pro residues" evidence="8">
    <location>
        <begin position="201"/>
        <end position="210"/>
    </location>
</feature>
<feature type="domain" description="4Fe-4S ferredoxin-type" evidence="9">
    <location>
        <begin position="3"/>
        <end position="33"/>
    </location>
</feature>
<evidence type="ECO:0000256" key="2">
    <source>
        <dbReference type="ARBA" id="ARBA00022485"/>
    </source>
</evidence>
<protein>
    <submittedName>
        <fullName evidence="10">4Fe-4S dicluster domain-containing protein</fullName>
    </submittedName>
</protein>
<dbReference type="EMBL" id="JAIOIV010000127">
    <property type="protein sequence ID" value="MBZ0157715.1"/>
    <property type="molecule type" value="Genomic_DNA"/>
</dbReference>
<dbReference type="GO" id="GO:0046872">
    <property type="term" value="F:metal ion binding"/>
    <property type="evidence" value="ECO:0007669"/>
    <property type="project" value="UniProtKB-KW"/>
</dbReference>
<evidence type="ECO:0000256" key="3">
    <source>
        <dbReference type="ARBA" id="ARBA00022723"/>
    </source>
</evidence>
<evidence type="ECO:0000256" key="1">
    <source>
        <dbReference type="ARBA" id="ARBA00022448"/>
    </source>
</evidence>
<evidence type="ECO:0000256" key="7">
    <source>
        <dbReference type="ARBA" id="ARBA00023014"/>
    </source>
</evidence>
<evidence type="ECO:0000313" key="10">
    <source>
        <dbReference type="EMBL" id="MBZ0157715.1"/>
    </source>
</evidence>
<dbReference type="InterPro" id="IPR017896">
    <property type="entry name" value="4Fe4S_Fe-S-bd"/>
</dbReference>
<evidence type="ECO:0000256" key="4">
    <source>
        <dbReference type="ARBA" id="ARBA00022737"/>
    </source>
</evidence>
<keyword evidence="2" id="KW-0004">4Fe-4S</keyword>
<feature type="domain" description="4Fe-4S ferredoxin-type" evidence="9">
    <location>
        <begin position="82"/>
        <end position="111"/>
    </location>
</feature>
<keyword evidence="4" id="KW-0677">Repeat</keyword>
<evidence type="ECO:0000256" key="8">
    <source>
        <dbReference type="SAM" id="MobiDB-lite"/>
    </source>
</evidence>
<keyword evidence="1" id="KW-0813">Transport</keyword>